<dbReference type="RefSeq" id="WP_024729328.1">
    <property type="nucleotide sequence ID" value="NZ_JACOOS010000006.1"/>
</dbReference>
<feature type="domain" description="PTS EIIA type-1" evidence="7">
    <location>
        <begin position="33"/>
        <end position="137"/>
    </location>
</feature>
<evidence type="ECO:0000256" key="3">
    <source>
        <dbReference type="ARBA" id="ARBA00022597"/>
    </source>
</evidence>
<gene>
    <name evidence="8" type="ORF">H8S22_06935</name>
</gene>
<dbReference type="InterPro" id="IPR050890">
    <property type="entry name" value="PTS_EIIA_component"/>
</dbReference>
<comment type="subcellular location">
    <subcellularLocation>
        <location evidence="1">Cytoplasm</location>
    </subcellularLocation>
</comment>
<name>A0ABR7FQ58_9FIRM</name>
<dbReference type="Pfam" id="PF00358">
    <property type="entry name" value="PTS_EIIA_1"/>
    <property type="match status" value="1"/>
</dbReference>
<dbReference type="Gene3D" id="2.70.70.10">
    <property type="entry name" value="Glucose Permease (Domain IIA)"/>
    <property type="match status" value="1"/>
</dbReference>
<evidence type="ECO:0000313" key="8">
    <source>
        <dbReference type="EMBL" id="MBC5677354.1"/>
    </source>
</evidence>
<evidence type="ECO:0000256" key="2">
    <source>
        <dbReference type="ARBA" id="ARBA00022448"/>
    </source>
</evidence>
<dbReference type="SUPFAM" id="SSF51261">
    <property type="entry name" value="Duplicated hybrid motif"/>
    <property type="match status" value="1"/>
</dbReference>
<evidence type="ECO:0000313" key="9">
    <source>
        <dbReference type="Proteomes" id="UP000635828"/>
    </source>
</evidence>
<keyword evidence="6" id="KW-0418">Kinase</keyword>
<proteinExistence type="predicted"/>
<evidence type="ECO:0000256" key="1">
    <source>
        <dbReference type="ARBA" id="ARBA00004496"/>
    </source>
</evidence>
<accession>A0ABR7FQ58</accession>
<sequence>MLFYKKNNKVEEKENELKAYISGKVISITEVADSVFASKVLGDGIAILPDGNTVFAPCGGTISMLADTGHAVGITADNGAEILIHIGLDTVSLNGEGFKIMTKQEKRVKLGDPLIKFDKGFIEKKGLASDCILVVTNADAFPKLEFQSGIMADQGETVIGTF</sequence>
<dbReference type="EMBL" id="JACOOS010000006">
    <property type="protein sequence ID" value="MBC5677354.1"/>
    <property type="molecule type" value="Genomic_DNA"/>
</dbReference>
<evidence type="ECO:0000259" key="7">
    <source>
        <dbReference type="PROSITE" id="PS51093"/>
    </source>
</evidence>
<organism evidence="8 9">
    <name type="scientific">Anaerostipes hominis</name>
    <name type="common">ex Liu et al. 2021</name>
    <dbReference type="NCBI Taxonomy" id="2763018"/>
    <lineage>
        <taxon>Bacteria</taxon>
        <taxon>Bacillati</taxon>
        <taxon>Bacillota</taxon>
        <taxon>Clostridia</taxon>
        <taxon>Lachnospirales</taxon>
        <taxon>Lachnospiraceae</taxon>
        <taxon>Anaerostipes</taxon>
    </lineage>
</organism>
<dbReference type="NCBIfam" id="TIGR00830">
    <property type="entry name" value="PTBA"/>
    <property type="match status" value="1"/>
</dbReference>
<dbReference type="PROSITE" id="PS00371">
    <property type="entry name" value="PTS_EIIA_TYPE_1_HIS"/>
    <property type="match status" value="1"/>
</dbReference>
<keyword evidence="3 8" id="KW-0762">Sugar transport</keyword>
<dbReference type="InterPro" id="IPR001127">
    <property type="entry name" value="PTS_EIIA_1_perm"/>
</dbReference>
<keyword evidence="4" id="KW-0808">Transferase</keyword>
<dbReference type="PANTHER" id="PTHR45008:SF1">
    <property type="entry name" value="PTS SYSTEM GLUCOSE-SPECIFIC EIIA COMPONENT"/>
    <property type="match status" value="1"/>
</dbReference>
<keyword evidence="2" id="KW-0813">Transport</keyword>
<evidence type="ECO:0000256" key="6">
    <source>
        <dbReference type="ARBA" id="ARBA00022777"/>
    </source>
</evidence>
<dbReference type="Proteomes" id="UP000635828">
    <property type="component" value="Unassembled WGS sequence"/>
</dbReference>
<dbReference type="InterPro" id="IPR011055">
    <property type="entry name" value="Dup_hybrid_motif"/>
</dbReference>
<evidence type="ECO:0000256" key="5">
    <source>
        <dbReference type="ARBA" id="ARBA00022683"/>
    </source>
</evidence>
<keyword evidence="9" id="KW-1185">Reference proteome</keyword>
<evidence type="ECO:0000256" key="4">
    <source>
        <dbReference type="ARBA" id="ARBA00022679"/>
    </source>
</evidence>
<dbReference type="PROSITE" id="PS51093">
    <property type="entry name" value="PTS_EIIA_TYPE_1"/>
    <property type="match status" value="1"/>
</dbReference>
<protein>
    <submittedName>
        <fullName evidence="8">PTS glucose transporter subunit IIA</fullName>
    </submittedName>
</protein>
<dbReference type="PANTHER" id="PTHR45008">
    <property type="entry name" value="PTS SYSTEM GLUCOSE-SPECIFIC EIIA COMPONENT"/>
    <property type="match status" value="1"/>
</dbReference>
<reference evidence="8 9" key="1">
    <citation type="submission" date="2020-08" db="EMBL/GenBank/DDBJ databases">
        <title>Genome public.</title>
        <authorList>
            <person name="Liu C."/>
            <person name="Sun Q."/>
        </authorList>
    </citation>
    <scope>NUCLEOTIDE SEQUENCE [LARGE SCALE GENOMIC DNA]</scope>
    <source>
        <strain evidence="8 9">NSJ-7</strain>
    </source>
</reference>
<keyword evidence="5" id="KW-0598">Phosphotransferase system</keyword>
<comment type="caution">
    <text evidence="8">The sequence shown here is derived from an EMBL/GenBank/DDBJ whole genome shotgun (WGS) entry which is preliminary data.</text>
</comment>